<proteinExistence type="predicted"/>
<reference evidence="1" key="1">
    <citation type="submission" date="2018-05" db="EMBL/GenBank/DDBJ databases">
        <authorList>
            <person name="Lanie J.A."/>
            <person name="Ng W.-L."/>
            <person name="Kazmierczak K.M."/>
            <person name="Andrzejewski T.M."/>
            <person name="Davidsen T.M."/>
            <person name="Wayne K.J."/>
            <person name="Tettelin H."/>
            <person name="Glass J.I."/>
            <person name="Rusch D."/>
            <person name="Podicherti R."/>
            <person name="Tsui H.-C.T."/>
            <person name="Winkler M.E."/>
        </authorList>
    </citation>
    <scope>NUCLEOTIDE SEQUENCE</scope>
</reference>
<evidence type="ECO:0008006" key="2">
    <source>
        <dbReference type="Google" id="ProtNLM"/>
    </source>
</evidence>
<evidence type="ECO:0000313" key="1">
    <source>
        <dbReference type="EMBL" id="SUZ61955.1"/>
    </source>
</evidence>
<dbReference type="SUPFAM" id="SSF101478">
    <property type="entry name" value="ADP-ribosylglycohydrolase"/>
    <property type="match status" value="1"/>
</dbReference>
<dbReference type="InterPro" id="IPR036705">
    <property type="entry name" value="Ribosyl_crysJ1_sf"/>
</dbReference>
<sequence length="440" mass="50623">MKKYIFICLLMFSCKNVSNSDRAVEAEGYIIKDTDFVISRTDYINKLEGFWLAQCIANMTGLVTEMDKIGNIGEIKTGEFYTRDDWGKPDLPSIFNPEPSNLSPTIDFVFEQDGVWPADDDTDIEYMYQELLFVNKTSLLTGEQIRDGWIKHIRSEEENFLWVSNQRAFDLMKQDIIPPETSNPDINPDYDMIDAQLTTEIFGLYAPSRPDMAIKMAKLPIQTTARYNAQWISEFYVSMHSLASSIDKEKTIKENLMWMADKSRKILPEDSYSAKMYDYVKSEYLTGMEWESIRDNIYQRYQVEGKDGYDLTSRNIYCNGCFAAGINFAASLVSLFCGEGDLIETIKIGSLAGWDSDNPTATWGGLLGFMIGKDGVEKIFNRTFLDKYNIHRTRQNFRREVDDFSNMAEKGILIIDRVILEELKGGVDLKKNLWYIPIIN</sequence>
<accession>A0A381P4T1</accession>
<name>A0A381P4T1_9ZZZZ</name>
<dbReference type="AlphaFoldDB" id="A0A381P4T1"/>
<dbReference type="Pfam" id="PF03747">
    <property type="entry name" value="ADP_ribosyl_GH"/>
    <property type="match status" value="1"/>
</dbReference>
<dbReference type="EMBL" id="UINC01000838">
    <property type="protein sequence ID" value="SUZ61955.1"/>
    <property type="molecule type" value="Genomic_DNA"/>
</dbReference>
<protein>
    <recommendedName>
        <fullName evidence="2">Heme biosynthesis protein HemY</fullName>
    </recommendedName>
</protein>
<gene>
    <name evidence="1" type="ORF">METZ01_LOCUS14809</name>
</gene>
<dbReference type="InterPro" id="IPR005502">
    <property type="entry name" value="Ribosyl_crysJ1"/>
</dbReference>
<organism evidence="1">
    <name type="scientific">marine metagenome</name>
    <dbReference type="NCBI Taxonomy" id="408172"/>
    <lineage>
        <taxon>unclassified sequences</taxon>
        <taxon>metagenomes</taxon>
        <taxon>ecological metagenomes</taxon>
    </lineage>
</organism>
<dbReference type="Gene3D" id="1.10.4080.10">
    <property type="entry name" value="ADP-ribosylation/Crystallin J1"/>
    <property type="match status" value="1"/>
</dbReference>